<comment type="caution">
    <text evidence="2">The sequence shown here is derived from an EMBL/GenBank/DDBJ whole genome shotgun (WGS) entry which is preliminary data.</text>
</comment>
<evidence type="ECO:0000313" key="3">
    <source>
        <dbReference type="Proteomes" id="UP000728185"/>
    </source>
</evidence>
<feature type="transmembrane region" description="Helical" evidence="1">
    <location>
        <begin position="390"/>
        <end position="411"/>
    </location>
</feature>
<accession>A0A8E0S3Y1</accession>
<keyword evidence="3" id="KW-1185">Reference proteome</keyword>
<evidence type="ECO:0000256" key="1">
    <source>
        <dbReference type="SAM" id="Phobius"/>
    </source>
</evidence>
<reference evidence="2" key="1">
    <citation type="submission" date="2019-05" db="EMBL/GenBank/DDBJ databases">
        <title>Annotation for the trematode Fasciolopsis buski.</title>
        <authorList>
            <person name="Choi Y.-J."/>
        </authorList>
    </citation>
    <scope>NUCLEOTIDE SEQUENCE</scope>
    <source>
        <strain evidence="2">HT</strain>
        <tissue evidence="2">Whole worm</tissue>
    </source>
</reference>
<sequence length="498" mass="56805">MVPNATKHVIPTRGSVKFPLHSFLSRQPPNFCISSGSKARTSCTPGVSSKHDVCIRYAQCARDYLDENESSGRSTYRSLLLKNNVILQSSLTLDWMTDVLFEYLALMGQEVDGAIFDLRNNGHLGREFFKPQLAPAYEALVQVLRILLPALPQSSLARYTFVQLLTHWLFVCHLYLVRGWLLCQPRRRGLVGAHNGVVPLSELIIRRYYLNLFVKALIGRSDYSENELSEVHQLQSPNGCSPRRARKLYNLIYILLQGGRKQTIRGTMSNSNILNLVVLTEAEWSWARRVITGLTEIVDKATGRTLTSKKLCSSELTSSSCANQIPISTSVYEKPLEFASATAGILSIFCVLLFLLLLVRLTLKTRVENLGFQLIVHASDAQQSGIRRVLISYCCLAPVCIYLSLVLRLWFTNLLLCRSGLIDWFLNWNKFGVPEEFVGLDAFYSTHLHRLQFETYWSWKMVVHYEQRLRVVSEHLAHHLAHWNMPVPLEYIWPCDVI</sequence>
<dbReference type="EMBL" id="LUCM01000599">
    <property type="protein sequence ID" value="KAA0200330.1"/>
    <property type="molecule type" value="Genomic_DNA"/>
</dbReference>
<dbReference type="AlphaFoldDB" id="A0A8E0S3Y1"/>
<keyword evidence="1" id="KW-0472">Membrane</keyword>
<name>A0A8E0S3Y1_9TREM</name>
<proteinExistence type="predicted"/>
<dbReference type="OrthoDB" id="6236680at2759"/>
<organism evidence="2 3">
    <name type="scientific">Fasciolopsis buskii</name>
    <dbReference type="NCBI Taxonomy" id="27845"/>
    <lineage>
        <taxon>Eukaryota</taxon>
        <taxon>Metazoa</taxon>
        <taxon>Spiralia</taxon>
        <taxon>Lophotrochozoa</taxon>
        <taxon>Platyhelminthes</taxon>
        <taxon>Trematoda</taxon>
        <taxon>Digenea</taxon>
        <taxon>Plagiorchiida</taxon>
        <taxon>Echinostomata</taxon>
        <taxon>Echinostomatoidea</taxon>
        <taxon>Fasciolidae</taxon>
        <taxon>Fasciolopsis</taxon>
    </lineage>
</organism>
<keyword evidence="1" id="KW-1133">Transmembrane helix</keyword>
<dbReference type="Proteomes" id="UP000728185">
    <property type="component" value="Unassembled WGS sequence"/>
</dbReference>
<evidence type="ECO:0000313" key="2">
    <source>
        <dbReference type="EMBL" id="KAA0200330.1"/>
    </source>
</evidence>
<keyword evidence="1" id="KW-0812">Transmembrane</keyword>
<gene>
    <name evidence="2" type="ORF">FBUS_05277</name>
</gene>
<protein>
    <submittedName>
        <fullName evidence="2">Uncharacterized protein</fullName>
    </submittedName>
</protein>
<feature type="transmembrane region" description="Helical" evidence="1">
    <location>
        <begin position="338"/>
        <end position="359"/>
    </location>
</feature>